<keyword evidence="5" id="KW-0963">Cytoplasm</keyword>
<evidence type="ECO:0000256" key="11">
    <source>
        <dbReference type="ARBA" id="ARBA00022917"/>
    </source>
</evidence>
<evidence type="ECO:0000259" key="15">
    <source>
        <dbReference type="Pfam" id="PF09190"/>
    </source>
</evidence>
<evidence type="ECO:0000256" key="7">
    <source>
        <dbReference type="ARBA" id="ARBA00022723"/>
    </source>
</evidence>
<evidence type="ECO:0000256" key="6">
    <source>
        <dbReference type="ARBA" id="ARBA00022598"/>
    </source>
</evidence>
<accession>A0A166X4Z0</accession>
<comment type="subcellular location">
    <subcellularLocation>
        <location evidence="2">Cytoplasm</location>
    </subcellularLocation>
</comment>
<gene>
    <name evidence="16" type="ORF">FIBSPDRAFT_942551</name>
</gene>
<evidence type="ECO:0000313" key="17">
    <source>
        <dbReference type="Proteomes" id="UP000076532"/>
    </source>
</evidence>
<dbReference type="GO" id="GO:0004817">
    <property type="term" value="F:cysteine-tRNA ligase activity"/>
    <property type="evidence" value="ECO:0007669"/>
    <property type="project" value="UniProtKB-EC"/>
</dbReference>
<evidence type="ECO:0000256" key="3">
    <source>
        <dbReference type="ARBA" id="ARBA00005594"/>
    </source>
</evidence>
<dbReference type="Pfam" id="PF01406">
    <property type="entry name" value="tRNA-synt_1e"/>
    <property type="match status" value="1"/>
</dbReference>
<keyword evidence="10" id="KW-0067">ATP-binding</keyword>
<dbReference type="GO" id="GO:0005524">
    <property type="term" value="F:ATP binding"/>
    <property type="evidence" value="ECO:0007669"/>
    <property type="project" value="UniProtKB-KW"/>
</dbReference>
<dbReference type="InterPro" id="IPR032678">
    <property type="entry name" value="tRNA-synt_1_cat_dom"/>
</dbReference>
<dbReference type="PRINTS" id="PR00983">
    <property type="entry name" value="TRNASYNTHCYS"/>
</dbReference>
<evidence type="ECO:0000256" key="5">
    <source>
        <dbReference type="ARBA" id="ARBA00022490"/>
    </source>
</evidence>
<proteinExistence type="inferred from homology"/>
<evidence type="ECO:0000256" key="10">
    <source>
        <dbReference type="ARBA" id="ARBA00022840"/>
    </source>
</evidence>
<dbReference type="Pfam" id="PF09190">
    <property type="entry name" value="DALR_2"/>
    <property type="match status" value="1"/>
</dbReference>
<dbReference type="CDD" id="cd00672">
    <property type="entry name" value="CysRS_core"/>
    <property type="match status" value="1"/>
</dbReference>
<keyword evidence="8" id="KW-0547">Nucleotide-binding</keyword>
<dbReference type="PANTHER" id="PTHR10890">
    <property type="entry name" value="CYSTEINYL-TRNA SYNTHETASE"/>
    <property type="match status" value="1"/>
</dbReference>
<dbReference type="InterPro" id="IPR015273">
    <property type="entry name" value="Cys-tRNA-synt_Ia_DALR"/>
</dbReference>
<reference evidence="16 17" key="1">
    <citation type="journal article" date="2016" name="Mol. Biol. Evol.">
        <title>Comparative Genomics of Early-Diverging Mushroom-Forming Fungi Provides Insights into the Origins of Lignocellulose Decay Capabilities.</title>
        <authorList>
            <person name="Nagy L.G."/>
            <person name="Riley R."/>
            <person name="Tritt A."/>
            <person name="Adam C."/>
            <person name="Daum C."/>
            <person name="Floudas D."/>
            <person name="Sun H."/>
            <person name="Yadav J.S."/>
            <person name="Pangilinan J."/>
            <person name="Larsson K.H."/>
            <person name="Matsuura K."/>
            <person name="Barry K."/>
            <person name="Labutti K."/>
            <person name="Kuo R."/>
            <person name="Ohm R.A."/>
            <person name="Bhattacharya S.S."/>
            <person name="Shirouzu T."/>
            <person name="Yoshinaga Y."/>
            <person name="Martin F.M."/>
            <person name="Grigoriev I.V."/>
            <person name="Hibbett D.S."/>
        </authorList>
    </citation>
    <scope>NUCLEOTIDE SEQUENCE [LARGE SCALE GENOMIC DNA]</scope>
    <source>
        <strain evidence="16 17">CBS 109695</strain>
    </source>
</reference>
<dbReference type="GO" id="GO:0005737">
    <property type="term" value="C:cytoplasm"/>
    <property type="evidence" value="ECO:0007669"/>
    <property type="project" value="UniProtKB-SubCell"/>
</dbReference>
<feature type="domain" description="tRNA synthetases class I catalytic" evidence="14">
    <location>
        <begin position="33"/>
        <end position="469"/>
    </location>
</feature>
<dbReference type="Gene3D" id="3.40.50.620">
    <property type="entry name" value="HUPs"/>
    <property type="match status" value="2"/>
</dbReference>
<evidence type="ECO:0000313" key="16">
    <source>
        <dbReference type="EMBL" id="KZP34425.1"/>
    </source>
</evidence>
<dbReference type="GO" id="GO:0046872">
    <property type="term" value="F:metal ion binding"/>
    <property type="evidence" value="ECO:0007669"/>
    <property type="project" value="UniProtKB-KW"/>
</dbReference>
<dbReference type="InterPro" id="IPR015803">
    <property type="entry name" value="Cys-tRNA-ligase"/>
</dbReference>
<keyword evidence="11" id="KW-0648">Protein biosynthesis</keyword>
<evidence type="ECO:0000256" key="4">
    <source>
        <dbReference type="ARBA" id="ARBA00012832"/>
    </source>
</evidence>
<protein>
    <recommendedName>
        <fullName evidence="4">cysteine--tRNA ligase</fullName>
        <ecNumber evidence="4">6.1.1.16</ecNumber>
    </recommendedName>
    <alternativeName>
        <fullName evidence="13">Cysteinyl-tRNA synthetase</fullName>
    </alternativeName>
</protein>
<keyword evidence="6" id="KW-0436">Ligase</keyword>
<dbReference type="EMBL" id="KV417480">
    <property type="protein sequence ID" value="KZP34425.1"/>
    <property type="molecule type" value="Genomic_DNA"/>
</dbReference>
<feature type="domain" description="Cysteinyl-tRNA synthetase class Ia DALR" evidence="15">
    <location>
        <begin position="523"/>
        <end position="579"/>
    </location>
</feature>
<keyword evidence="12" id="KW-0030">Aminoacyl-tRNA synthetase</keyword>
<evidence type="ECO:0000256" key="13">
    <source>
        <dbReference type="ARBA" id="ARBA00031499"/>
    </source>
</evidence>
<keyword evidence="17" id="KW-1185">Reference proteome</keyword>
<comment type="cofactor">
    <cofactor evidence="1">
        <name>Zn(2+)</name>
        <dbReference type="ChEBI" id="CHEBI:29105"/>
    </cofactor>
</comment>
<dbReference type="EC" id="6.1.1.16" evidence="4"/>
<dbReference type="GO" id="GO:0006423">
    <property type="term" value="P:cysteinyl-tRNA aminoacylation"/>
    <property type="evidence" value="ECO:0007669"/>
    <property type="project" value="InterPro"/>
</dbReference>
<dbReference type="SUPFAM" id="SSF52374">
    <property type="entry name" value="Nucleotidylyl transferase"/>
    <property type="match status" value="1"/>
</dbReference>
<dbReference type="PANTHER" id="PTHR10890:SF3">
    <property type="entry name" value="CYSTEINE--TRNA LIGASE, CYTOPLASMIC"/>
    <property type="match status" value="1"/>
</dbReference>
<sequence>MANLQPHWNIPERQAEQPVLKVYNSLTRSKTEFVPRNGNHVKWYNCGPTVYDASHMGHARNYVTQDILRRIMTDYFGYDVHFVMNITDIDDKIILRARQNFLVDKFRTETVALSAELISEVHRSWSAYVQSNVTKGLGANESLPAGDEEAAWPRLAELFQNKAWKQECLKRDEKFDMYFSAASRTLAAIQASRNPLKANQIGQDGAHKLIDEARDVLALSEDEKHKSTVTDPSVFRSLAAYWEDQFFKDMARLRVRGPDTLTRVTEYVPEIVTFVEKIITNGYGYVHEGSVYFDTGAFDKADGHHYAKLEPWSKGNRELLEEGEGSLAANGGRRSASDFALWKTSKAGEPSWPSPWGPGRPGWHIECSVMASAVLGDNMDIHSGGSDLAFPHHDNEMAQSEAYHECGTWVNYFLHTGHLHIEGSKMSKSLKNFITIDEILRRYTARQLRLAFLTQLWNAKVDFADSTMAGEVRSIEITFNNFFTTVKALVAQAEADPTKSDGQHHYEAPERELTEYFYQIQSAFRASLCDSFNTPEALNHLRDLISRTNVYINTQGKNLNIGLVDNTARWVGTMLRMFGLGEGEKAELGWGQEATGDSNINREEVLMPYLRTLSSFRDGIRQLAMAKGEHALKDILALCDTLRDTELVPLGVALDDQPDGKALVKLVSPADLIKAREEKRALVESKAAKKAAALEAERLKKQQRLEKGRVPPEEMFKPPNVPAGTYSKWNEAGLPLLDGEGKEVSKSGTKKILKDLGAQKKLHEEYLAWQKEQQ</sequence>
<keyword evidence="7" id="KW-0479">Metal-binding</keyword>
<dbReference type="Proteomes" id="UP000076532">
    <property type="component" value="Unassembled WGS sequence"/>
</dbReference>
<dbReference type="OrthoDB" id="438179at2759"/>
<evidence type="ECO:0000256" key="9">
    <source>
        <dbReference type="ARBA" id="ARBA00022833"/>
    </source>
</evidence>
<dbReference type="SUPFAM" id="SSF47323">
    <property type="entry name" value="Anticodon-binding domain of a subclass of class I aminoacyl-tRNA synthetases"/>
    <property type="match status" value="1"/>
</dbReference>
<dbReference type="STRING" id="436010.A0A166X4Z0"/>
<evidence type="ECO:0000256" key="8">
    <source>
        <dbReference type="ARBA" id="ARBA00022741"/>
    </source>
</evidence>
<evidence type="ECO:0000256" key="1">
    <source>
        <dbReference type="ARBA" id="ARBA00001947"/>
    </source>
</evidence>
<evidence type="ECO:0000256" key="12">
    <source>
        <dbReference type="ARBA" id="ARBA00023146"/>
    </source>
</evidence>
<dbReference type="FunFam" id="1.20.120.1910:FF:000005">
    <property type="entry name" value="Cysteine-tRNA ligase, putative"/>
    <property type="match status" value="1"/>
</dbReference>
<dbReference type="NCBIfam" id="TIGR00435">
    <property type="entry name" value="cysS"/>
    <property type="match status" value="1"/>
</dbReference>
<dbReference type="HAMAP" id="MF_00041">
    <property type="entry name" value="Cys_tRNA_synth"/>
    <property type="match status" value="1"/>
</dbReference>
<keyword evidence="9" id="KW-0862">Zinc</keyword>
<dbReference type="InterPro" id="IPR024909">
    <property type="entry name" value="Cys-tRNA/MSH_ligase"/>
</dbReference>
<dbReference type="InterPro" id="IPR014729">
    <property type="entry name" value="Rossmann-like_a/b/a_fold"/>
</dbReference>
<evidence type="ECO:0000259" key="14">
    <source>
        <dbReference type="Pfam" id="PF01406"/>
    </source>
</evidence>
<organism evidence="16 17">
    <name type="scientific">Athelia psychrophila</name>
    <dbReference type="NCBI Taxonomy" id="1759441"/>
    <lineage>
        <taxon>Eukaryota</taxon>
        <taxon>Fungi</taxon>
        <taxon>Dikarya</taxon>
        <taxon>Basidiomycota</taxon>
        <taxon>Agaricomycotina</taxon>
        <taxon>Agaricomycetes</taxon>
        <taxon>Agaricomycetidae</taxon>
        <taxon>Atheliales</taxon>
        <taxon>Atheliaceae</taxon>
        <taxon>Athelia</taxon>
    </lineage>
</organism>
<name>A0A166X4Z0_9AGAM</name>
<comment type="similarity">
    <text evidence="3">Belongs to the class-I aminoacyl-tRNA synthetase family.</text>
</comment>
<dbReference type="Gene3D" id="1.20.120.1910">
    <property type="entry name" value="Cysteine-tRNA ligase, C-terminal anti-codon recognition domain"/>
    <property type="match status" value="1"/>
</dbReference>
<evidence type="ECO:0000256" key="2">
    <source>
        <dbReference type="ARBA" id="ARBA00004496"/>
    </source>
</evidence>
<dbReference type="AlphaFoldDB" id="A0A166X4Z0"/>
<dbReference type="InterPro" id="IPR009080">
    <property type="entry name" value="tRNAsynth_Ia_anticodon-bd"/>
</dbReference>